<gene>
    <name evidence="8" type="ORF">I6N98_11425</name>
</gene>
<protein>
    <submittedName>
        <fullName evidence="8">Acyl-CoA/acyl-ACP dehydrogenase</fullName>
    </submittedName>
</protein>
<keyword evidence="4" id="KW-0274">FAD</keyword>
<dbReference type="InterPro" id="IPR013786">
    <property type="entry name" value="AcylCoA_DH/ox_N"/>
</dbReference>
<keyword evidence="5" id="KW-0560">Oxidoreductase</keyword>
<keyword evidence="3" id="KW-0285">Flavoprotein</keyword>
<dbReference type="PANTHER" id="PTHR43884:SF20">
    <property type="entry name" value="ACYL-COA DEHYDROGENASE FADE28"/>
    <property type="match status" value="1"/>
</dbReference>
<feature type="domain" description="Acyl-CoA dehydrogenase/oxidase C-terminal" evidence="6">
    <location>
        <begin position="223"/>
        <end position="370"/>
    </location>
</feature>
<proteinExistence type="inferred from homology"/>
<dbReference type="InterPro" id="IPR009100">
    <property type="entry name" value="AcylCoA_DH/oxidase_NM_dom_sf"/>
</dbReference>
<dbReference type="Gene3D" id="2.40.110.10">
    <property type="entry name" value="Butyryl-CoA Dehydrogenase, subunit A, domain 2"/>
    <property type="match status" value="1"/>
</dbReference>
<evidence type="ECO:0000256" key="1">
    <source>
        <dbReference type="ARBA" id="ARBA00001974"/>
    </source>
</evidence>
<dbReference type="InterPro" id="IPR037069">
    <property type="entry name" value="AcylCoA_DH/ox_N_sf"/>
</dbReference>
<dbReference type="KEGG" id="snan:I6N98_11425"/>
<dbReference type="Gene3D" id="1.10.540.10">
    <property type="entry name" value="Acyl-CoA dehydrogenase/oxidase, N-terminal domain"/>
    <property type="match status" value="1"/>
</dbReference>
<dbReference type="GO" id="GO:0050660">
    <property type="term" value="F:flavin adenine dinucleotide binding"/>
    <property type="evidence" value="ECO:0007669"/>
    <property type="project" value="InterPro"/>
</dbReference>
<dbReference type="SUPFAM" id="SSF56645">
    <property type="entry name" value="Acyl-CoA dehydrogenase NM domain-like"/>
    <property type="match status" value="1"/>
</dbReference>
<comment type="cofactor">
    <cofactor evidence="1">
        <name>FAD</name>
        <dbReference type="ChEBI" id="CHEBI:57692"/>
    </cofactor>
</comment>
<accession>A0A7T4QY77</accession>
<evidence type="ECO:0000256" key="2">
    <source>
        <dbReference type="ARBA" id="ARBA00009347"/>
    </source>
</evidence>
<evidence type="ECO:0000256" key="5">
    <source>
        <dbReference type="ARBA" id="ARBA00023002"/>
    </source>
</evidence>
<feature type="domain" description="Acyl-CoA dehydrogenase/oxidase N-terminal" evidence="7">
    <location>
        <begin position="6"/>
        <end position="119"/>
    </location>
</feature>
<dbReference type="PANTHER" id="PTHR43884">
    <property type="entry name" value="ACYL-COA DEHYDROGENASE"/>
    <property type="match status" value="1"/>
</dbReference>
<dbReference type="Proteomes" id="UP000596063">
    <property type="component" value="Chromosome"/>
</dbReference>
<evidence type="ECO:0000313" key="8">
    <source>
        <dbReference type="EMBL" id="QQD16990.1"/>
    </source>
</evidence>
<dbReference type="RefSeq" id="WP_198568492.1">
    <property type="nucleotide sequence ID" value="NZ_CP066167.1"/>
</dbReference>
<evidence type="ECO:0000256" key="4">
    <source>
        <dbReference type="ARBA" id="ARBA00022827"/>
    </source>
</evidence>
<evidence type="ECO:0000259" key="6">
    <source>
        <dbReference type="Pfam" id="PF00441"/>
    </source>
</evidence>
<dbReference type="InterPro" id="IPR036250">
    <property type="entry name" value="AcylCo_DH-like_C"/>
</dbReference>
<comment type="similarity">
    <text evidence="2">Belongs to the acyl-CoA dehydrogenase family.</text>
</comment>
<dbReference type="SUPFAM" id="SSF47203">
    <property type="entry name" value="Acyl-CoA dehydrogenase C-terminal domain-like"/>
    <property type="match status" value="1"/>
</dbReference>
<dbReference type="Pfam" id="PF02771">
    <property type="entry name" value="Acyl-CoA_dh_N"/>
    <property type="match status" value="1"/>
</dbReference>
<dbReference type="InterPro" id="IPR046373">
    <property type="entry name" value="Acyl-CoA_Oxase/DH_mid-dom_sf"/>
</dbReference>
<evidence type="ECO:0000313" key="9">
    <source>
        <dbReference type="Proteomes" id="UP000596063"/>
    </source>
</evidence>
<dbReference type="InterPro" id="IPR009075">
    <property type="entry name" value="AcylCo_DH/oxidase_C"/>
</dbReference>
<dbReference type="Gene3D" id="1.20.140.10">
    <property type="entry name" value="Butyryl-CoA Dehydrogenase, subunit A, domain 3"/>
    <property type="match status" value="1"/>
</dbReference>
<evidence type="ECO:0000256" key="3">
    <source>
        <dbReference type="ARBA" id="ARBA00022630"/>
    </source>
</evidence>
<dbReference type="GO" id="GO:0003995">
    <property type="term" value="F:acyl-CoA dehydrogenase activity"/>
    <property type="evidence" value="ECO:0007669"/>
    <property type="project" value="TreeGrafter"/>
</dbReference>
<dbReference type="Pfam" id="PF00441">
    <property type="entry name" value="Acyl-CoA_dh_1"/>
    <property type="match status" value="1"/>
</dbReference>
<evidence type="ECO:0000259" key="7">
    <source>
        <dbReference type="Pfam" id="PF02771"/>
    </source>
</evidence>
<sequence length="378" mass="40828">MDFALSEQQRDVQNLARQLFDDNVTPEKLARFDQYKAPRFDTELWQQTAQAGLLGVAVDEAHGGMGFGFFELALLVEEAGRSIAPLPLIANLVSAAMPLQQFGSSAQKAQWLPGVVSGDVILSAALMEAGNEDPRAPLHTHAEQDGDDLVVSGGKWCVPFADRAQRILLSVRLGNGVAVVLLDPGAAGVTLTKVEATHYEPQYHIDLNKVRISAGDILATESEGAKVMDWISQHTTAALCAHQLGASDKAMRMTASYTAERQQFGVPIATFQAVGHRAANCFIDVECLRLNTYQAISRLDSGVDATNEVYIAKVWAGDVGHRVSYAAQHLHGGTGIDRDYPLWRYCTWLRSNEMMMGSSAANLAALGKRIAAGEAFCG</sequence>
<organism evidence="8 9">
    <name type="scientific">Spongiibacter nanhainus</name>
    <dbReference type="NCBI Taxonomy" id="2794344"/>
    <lineage>
        <taxon>Bacteria</taxon>
        <taxon>Pseudomonadati</taxon>
        <taxon>Pseudomonadota</taxon>
        <taxon>Gammaproteobacteria</taxon>
        <taxon>Cellvibrionales</taxon>
        <taxon>Spongiibacteraceae</taxon>
        <taxon>Spongiibacter</taxon>
    </lineage>
</organism>
<name>A0A7T4QY77_9GAMM</name>
<dbReference type="EMBL" id="CP066167">
    <property type="protein sequence ID" value="QQD16990.1"/>
    <property type="molecule type" value="Genomic_DNA"/>
</dbReference>
<keyword evidence="9" id="KW-1185">Reference proteome</keyword>
<dbReference type="AlphaFoldDB" id="A0A7T4QY77"/>
<reference evidence="8 9" key="1">
    <citation type="submission" date="2020-12" db="EMBL/GenBank/DDBJ databases">
        <authorList>
            <person name="Shan Y."/>
        </authorList>
    </citation>
    <scope>NUCLEOTIDE SEQUENCE [LARGE SCALE GENOMIC DNA]</scope>
    <source>
        <strain evidence="9">csc3.9</strain>
    </source>
</reference>